<proteinExistence type="predicted"/>
<keyword evidence="1" id="KW-1133">Transmembrane helix</keyword>
<feature type="transmembrane region" description="Helical" evidence="1">
    <location>
        <begin position="99"/>
        <end position="128"/>
    </location>
</feature>
<evidence type="ECO:0000256" key="1">
    <source>
        <dbReference type="SAM" id="Phobius"/>
    </source>
</evidence>
<gene>
    <name evidence="2" type="primary">106068708</name>
</gene>
<keyword evidence="1" id="KW-0472">Membrane</keyword>
<dbReference type="Proteomes" id="UP000076420">
    <property type="component" value="Unassembled WGS sequence"/>
</dbReference>
<dbReference type="OrthoDB" id="6082634at2759"/>
<evidence type="ECO:0000313" key="2">
    <source>
        <dbReference type="EnsemblMetazoa" id="BGLB035348-PA"/>
    </source>
</evidence>
<reference evidence="2" key="1">
    <citation type="submission" date="2020-05" db="UniProtKB">
        <authorList>
            <consortium name="EnsemblMetazoa"/>
        </authorList>
    </citation>
    <scope>IDENTIFICATION</scope>
    <source>
        <strain evidence="2">BB02</strain>
    </source>
</reference>
<sequence length="141" mass="15677">LSSETQNHEYTSYLYFDCQDDGKNLTDNETQASKDVADSKVNKMIKFGELCMTGLSNIPVRLPLTVNTAICIILPQTKYPEGFCSKNNMKWSTVRKKNAVLNGLSLEGIITIICCALSIMGLLLRLAFQNIVAVYKSYPGK</sequence>
<keyword evidence="1" id="KW-0812">Transmembrane</keyword>
<accession>A0A2C9LVG3</accession>
<evidence type="ECO:0000313" key="3">
    <source>
        <dbReference type="Proteomes" id="UP000076420"/>
    </source>
</evidence>
<name>A0A2C9LVG3_BIOGL</name>
<dbReference type="AlphaFoldDB" id="A0A2C9LVG3"/>
<dbReference type="KEGG" id="bgt:106068708"/>
<dbReference type="VEuPathDB" id="VectorBase:BGLB035348"/>
<dbReference type="EnsemblMetazoa" id="BGLB035348-RA">
    <property type="protein sequence ID" value="BGLB035348-PA"/>
    <property type="gene ID" value="BGLB035348"/>
</dbReference>
<organism evidence="2 3">
    <name type="scientific">Biomphalaria glabrata</name>
    <name type="common">Bloodfluke planorb</name>
    <name type="synonym">Freshwater snail</name>
    <dbReference type="NCBI Taxonomy" id="6526"/>
    <lineage>
        <taxon>Eukaryota</taxon>
        <taxon>Metazoa</taxon>
        <taxon>Spiralia</taxon>
        <taxon>Lophotrochozoa</taxon>
        <taxon>Mollusca</taxon>
        <taxon>Gastropoda</taxon>
        <taxon>Heterobranchia</taxon>
        <taxon>Euthyneura</taxon>
        <taxon>Panpulmonata</taxon>
        <taxon>Hygrophila</taxon>
        <taxon>Lymnaeoidea</taxon>
        <taxon>Planorbidae</taxon>
        <taxon>Biomphalaria</taxon>
    </lineage>
</organism>
<dbReference type="VEuPathDB" id="VectorBase:BGLAX_031463"/>
<protein>
    <submittedName>
        <fullName evidence="2">Uncharacterized protein</fullName>
    </submittedName>
</protein>